<reference evidence="1 2" key="1">
    <citation type="submission" date="2024-01" db="EMBL/GenBank/DDBJ databases">
        <title>The diversity of rhizobia nodulating Mimosa spp. in eleven states of Brazil covering several biomes is determined by host plant, location, and edaphic factors.</title>
        <authorList>
            <person name="Rouws L."/>
            <person name="Barauna A."/>
            <person name="Beukes C."/>
            <person name="De Faria S.M."/>
            <person name="Gross E."/>
            <person name="Dos Reis Junior F.B."/>
            <person name="Simon M."/>
            <person name="Maluk M."/>
            <person name="Odee D.W."/>
            <person name="Kenicer G."/>
            <person name="Young J.P.W."/>
            <person name="Reis V.M."/>
            <person name="Zilli J."/>
            <person name="James E.K."/>
        </authorList>
    </citation>
    <scope>NUCLEOTIDE SEQUENCE [LARGE SCALE GENOMIC DNA]</scope>
    <source>
        <strain evidence="1 2">JPY77</strain>
    </source>
</reference>
<evidence type="ECO:0000313" key="1">
    <source>
        <dbReference type="EMBL" id="MEM5287919.1"/>
    </source>
</evidence>
<accession>A0ABU9QEN8</accession>
<dbReference type="Proteomes" id="UP001494588">
    <property type="component" value="Unassembled WGS sequence"/>
</dbReference>
<gene>
    <name evidence="1" type="ORF">V4C55_19485</name>
</gene>
<organism evidence="1 2">
    <name type="scientific">Paraburkholderia sabiae</name>
    <dbReference type="NCBI Taxonomy" id="273251"/>
    <lineage>
        <taxon>Bacteria</taxon>
        <taxon>Pseudomonadati</taxon>
        <taxon>Pseudomonadota</taxon>
        <taxon>Betaproteobacteria</taxon>
        <taxon>Burkholderiales</taxon>
        <taxon>Burkholderiaceae</taxon>
        <taxon>Paraburkholderia</taxon>
    </lineage>
</organism>
<dbReference type="EMBL" id="JAZHGC010000015">
    <property type="protein sequence ID" value="MEM5287919.1"/>
    <property type="molecule type" value="Genomic_DNA"/>
</dbReference>
<protein>
    <submittedName>
        <fullName evidence="1">Uncharacterized protein</fullName>
    </submittedName>
</protein>
<dbReference type="RefSeq" id="WP_201651661.1">
    <property type="nucleotide sequence ID" value="NZ_CAJHCS010000013.1"/>
</dbReference>
<comment type="caution">
    <text evidence="1">The sequence shown here is derived from an EMBL/GenBank/DDBJ whole genome shotgun (WGS) entry which is preliminary data.</text>
</comment>
<proteinExistence type="predicted"/>
<evidence type="ECO:0000313" key="2">
    <source>
        <dbReference type="Proteomes" id="UP001494588"/>
    </source>
</evidence>
<keyword evidence="2" id="KW-1185">Reference proteome</keyword>
<sequence length="269" mass="29415">MRDRLMKMWPRGQCRLEVSRERVSVVRLNRSRKAAPVVVNQPLLADAPPDTLAAQIAAALDAAGVHRMAVHATLGDDLVRYFIVTPPANGASMQDLRAAASVRFQLLYGDPLSDWQLAADWQAAEPFLACAVPKRLHVALQLAVTAQRGCLVSATPNFIAAWNRSRRRLGADAWLATQRDGALTLGLVARAKKPRLAAVRTIALPDGLPSKAWLHEQIARAALLDNLPAPSALHMHGEPSDAWQTHATASGETSLTVHWHPQREHRAIR</sequence>
<name>A0ABU9QEN8_9BURK</name>